<feature type="domain" description="MADS-box" evidence="6">
    <location>
        <begin position="3"/>
        <end position="63"/>
    </location>
</feature>
<dbReference type="OrthoDB" id="1898716at2759"/>
<dbReference type="Pfam" id="PF01486">
    <property type="entry name" value="K-box"/>
    <property type="match status" value="1"/>
</dbReference>
<dbReference type="PRINTS" id="PR00404">
    <property type="entry name" value="MADSDOMAIN"/>
</dbReference>
<gene>
    <name evidence="8" type="primary">LOC100285996</name>
</gene>
<protein>
    <submittedName>
        <fullName evidence="8">Uncharacterized protein</fullName>
    </submittedName>
</protein>
<proteinExistence type="predicted"/>
<dbReference type="Proteomes" id="UP000007305">
    <property type="component" value="Chromosome 10"/>
</dbReference>
<keyword evidence="2" id="KW-0805">Transcription regulation</keyword>
<dbReference type="SMART" id="SM00432">
    <property type="entry name" value="MADS"/>
    <property type="match status" value="1"/>
</dbReference>
<dbReference type="CDD" id="cd00265">
    <property type="entry name" value="MADS_MEF2_like"/>
    <property type="match status" value="1"/>
</dbReference>
<dbReference type="Pfam" id="PF00319">
    <property type="entry name" value="SRF-TF"/>
    <property type="match status" value="1"/>
</dbReference>
<evidence type="ECO:0000256" key="4">
    <source>
        <dbReference type="ARBA" id="ARBA00023163"/>
    </source>
</evidence>
<dbReference type="FunFam" id="3.40.1810.10:FF:000003">
    <property type="entry name" value="MADS-box transcription factor MADS-MC"/>
    <property type="match status" value="1"/>
</dbReference>
<accession>A0A804RE40</accession>
<dbReference type="PROSITE" id="PS51297">
    <property type="entry name" value="K_BOX"/>
    <property type="match status" value="1"/>
</dbReference>
<keyword evidence="3" id="KW-0238">DNA-binding</keyword>
<evidence type="ECO:0000256" key="5">
    <source>
        <dbReference type="ARBA" id="ARBA00023242"/>
    </source>
</evidence>
<dbReference type="InterPro" id="IPR050142">
    <property type="entry name" value="MADS-box/MEF2_TF"/>
</dbReference>
<dbReference type="GO" id="GO:0045944">
    <property type="term" value="P:positive regulation of transcription by RNA polymerase II"/>
    <property type="evidence" value="ECO:0007669"/>
    <property type="project" value="InterPro"/>
</dbReference>
<dbReference type="Gene3D" id="3.40.1810.10">
    <property type="entry name" value="Transcription factor, MADS-box"/>
    <property type="match status" value="1"/>
</dbReference>
<evidence type="ECO:0000313" key="9">
    <source>
        <dbReference type="Proteomes" id="UP000007305"/>
    </source>
</evidence>
<dbReference type="GO" id="GO:0006357">
    <property type="term" value="P:regulation of transcription by RNA polymerase II"/>
    <property type="evidence" value="ECO:0000318"/>
    <property type="project" value="GO_Central"/>
</dbReference>
<evidence type="ECO:0000259" key="6">
    <source>
        <dbReference type="PROSITE" id="PS50066"/>
    </source>
</evidence>
<dbReference type="InterPro" id="IPR036879">
    <property type="entry name" value="TF_MADSbox_sf"/>
</dbReference>
<dbReference type="EnsemblPlants" id="Zm00001eb409460_T002">
    <property type="protein sequence ID" value="Zm00001eb409460_P002"/>
    <property type="gene ID" value="Zm00001eb409460"/>
</dbReference>
<dbReference type="AlphaFoldDB" id="A0A804RE40"/>
<evidence type="ECO:0000313" key="8">
    <source>
        <dbReference type="EnsemblPlants" id="Zm00001eb409460_P002"/>
    </source>
</evidence>
<evidence type="ECO:0000259" key="7">
    <source>
        <dbReference type="PROSITE" id="PS51297"/>
    </source>
</evidence>
<keyword evidence="4" id="KW-0804">Transcription</keyword>
<keyword evidence="9" id="KW-1185">Reference proteome</keyword>
<dbReference type="Gramene" id="Zm00001eb409460_T002">
    <property type="protein sequence ID" value="Zm00001eb409460_P002"/>
    <property type="gene ID" value="Zm00001eb409460"/>
</dbReference>
<dbReference type="SMR" id="A0A804RE40"/>
<dbReference type="InterPro" id="IPR002100">
    <property type="entry name" value="TF_MADSbox"/>
</dbReference>
<dbReference type="PANTHER" id="PTHR48019">
    <property type="entry name" value="SERUM RESPONSE FACTOR HOMOLOG"/>
    <property type="match status" value="1"/>
</dbReference>
<dbReference type="GO" id="GO:0000978">
    <property type="term" value="F:RNA polymerase II cis-regulatory region sequence-specific DNA binding"/>
    <property type="evidence" value="ECO:0000318"/>
    <property type="project" value="GO_Central"/>
</dbReference>
<name>A0A804RE40_MAIZE</name>
<comment type="subcellular location">
    <subcellularLocation>
        <location evidence="1">Nucleus</location>
    </subcellularLocation>
</comment>
<reference evidence="8" key="3">
    <citation type="submission" date="2021-05" db="UniProtKB">
        <authorList>
            <consortium name="EnsemblPlants"/>
        </authorList>
    </citation>
    <scope>IDENTIFICATION</scope>
    <source>
        <strain evidence="8">cv. B73</strain>
    </source>
</reference>
<dbReference type="PROSITE" id="PS00350">
    <property type="entry name" value="MADS_BOX_1"/>
    <property type="match status" value="1"/>
</dbReference>
<dbReference type="SUPFAM" id="SSF55455">
    <property type="entry name" value="SRF-like"/>
    <property type="match status" value="1"/>
</dbReference>
<dbReference type="InterPro" id="IPR033896">
    <property type="entry name" value="MEF2-like_N"/>
</dbReference>
<dbReference type="GO" id="GO:0000981">
    <property type="term" value="F:DNA-binding transcription factor activity, RNA polymerase II-specific"/>
    <property type="evidence" value="ECO:0000318"/>
    <property type="project" value="GO_Central"/>
</dbReference>
<dbReference type="GO" id="GO:0005634">
    <property type="term" value="C:nucleus"/>
    <property type="evidence" value="ECO:0007669"/>
    <property type="project" value="UniProtKB-SubCell"/>
</dbReference>
<evidence type="ECO:0000256" key="3">
    <source>
        <dbReference type="ARBA" id="ARBA00023125"/>
    </source>
</evidence>
<dbReference type="InterPro" id="IPR002487">
    <property type="entry name" value="TF_Kbox"/>
</dbReference>
<dbReference type="PROSITE" id="PS50066">
    <property type="entry name" value="MADS_BOX_2"/>
    <property type="match status" value="1"/>
</dbReference>
<evidence type="ECO:0000256" key="2">
    <source>
        <dbReference type="ARBA" id="ARBA00023015"/>
    </source>
</evidence>
<reference evidence="8" key="2">
    <citation type="submission" date="2019-07" db="EMBL/GenBank/DDBJ databases">
        <authorList>
            <person name="Seetharam A."/>
            <person name="Woodhouse M."/>
            <person name="Cannon E."/>
        </authorList>
    </citation>
    <scope>NUCLEOTIDE SEQUENCE [LARGE SCALE GENOMIC DNA]</scope>
    <source>
        <strain evidence="8">cv. B73</strain>
    </source>
</reference>
<reference evidence="9" key="1">
    <citation type="journal article" date="2009" name="Science">
        <title>The B73 maize genome: complexity, diversity, and dynamics.</title>
        <authorList>
            <person name="Schnable P.S."/>
            <person name="Ware D."/>
            <person name="Fulton R.S."/>
            <person name="Stein J.C."/>
            <person name="Wei F."/>
            <person name="Pasternak S."/>
            <person name="Liang C."/>
            <person name="Zhang J."/>
            <person name="Fulton L."/>
            <person name="Graves T.A."/>
            <person name="Minx P."/>
            <person name="Reily A.D."/>
            <person name="Courtney L."/>
            <person name="Kruchowski S.S."/>
            <person name="Tomlinson C."/>
            <person name="Strong C."/>
            <person name="Delehaunty K."/>
            <person name="Fronick C."/>
            <person name="Courtney B."/>
            <person name="Rock S.M."/>
            <person name="Belter E."/>
            <person name="Du F."/>
            <person name="Kim K."/>
            <person name="Abbott R.M."/>
            <person name="Cotton M."/>
            <person name="Levy A."/>
            <person name="Marchetto P."/>
            <person name="Ochoa K."/>
            <person name="Jackson S.M."/>
            <person name="Gillam B."/>
            <person name="Chen W."/>
            <person name="Yan L."/>
            <person name="Higginbotham J."/>
            <person name="Cardenas M."/>
            <person name="Waligorski J."/>
            <person name="Applebaum E."/>
            <person name="Phelps L."/>
            <person name="Falcone J."/>
            <person name="Kanchi K."/>
            <person name="Thane T."/>
            <person name="Scimone A."/>
            <person name="Thane N."/>
            <person name="Henke J."/>
            <person name="Wang T."/>
            <person name="Ruppert J."/>
            <person name="Shah N."/>
            <person name="Rotter K."/>
            <person name="Hodges J."/>
            <person name="Ingenthron E."/>
            <person name="Cordes M."/>
            <person name="Kohlberg S."/>
            <person name="Sgro J."/>
            <person name="Delgado B."/>
            <person name="Mead K."/>
            <person name="Chinwalla A."/>
            <person name="Leonard S."/>
            <person name="Crouse K."/>
            <person name="Collura K."/>
            <person name="Kudrna D."/>
            <person name="Currie J."/>
            <person name="He R."/>
            <person name="Angelova A."/>
            <person name="Rajasekar S."/>
            <person name="Mueller T."/>
            <person name="Lomeli R."/>
            <person name="Scara G."/>
            <person name="Ko A."/>
            <person name="Delaney K."/>
            <person name="Wissotski M."/>
            <person name="Lopez G."/>
            <person name="Campos D."/>
            <person name="Braidotti M."/>
            <person name="Ashley E."/>
            <person name="Golser W."/>
            <person name="Kim H."/>
            <person name="Lee S."/>
            <person name="Lin J."/>
            <person name="Dujmic Z."/>
            <person name="Kim W."/>
            <person name="Talag J."/>
            <person name="Zuccolo A."/>
            <person name="Fan C."/>
            <person name="Sebastian A."/>
            <person name="Kramer M."/>
            <person name="Spiegel L."/>
            <person name="Nascimento L."/>
            <person name="Zutavern T."/>
            <person name="Miller B."/>
            <person name="Ambroise C."/>
            <person name="Muller S."/>
            <person name="Spooner W."/>
            <person name="Narechania A."/>
            <person name="Ren L."/>
            <person name="Wei S."/>
            <person name="Kumari S."/>
            <person name="Faga B."/>
            <person name="Levy M.J."/>
            <person name="McMahan L."/>
            <person name="Van Buren P."/>
            <person name="Vaughn M.W."/>
            <person name="Ying K."/>
            <person name="Yeh C.-T."/>
            <person name="Emrich S.J."/>
            <person name="Jia Y."/>
            <person name="Kalyanaraman A."/>
            <person name="Hsia A.-P."/>
            <person name="Barbazuk W.B."/>
            <person name="Baucom R.S."/>
            <person name="Brutnell T.P."/>
            <person name="Carpita N.C."/>
            <person name="Chaparro C."/>
            <person name="Chia J.-M."/>
            <person name="Deragon J.-M."/>
            <person name="Estill J.C."/>
            <person name="Fu Y."/>
            <person name="Jeddeloh J.A."/>
            <person name="Han Y."/>
            <person name="Lee H."/>
            <person name="Li P."/>
            <person name="Lisch D.R."/>
            <person name="Liu S."/>
            <person name="Liu Z."/>
            <person name="Nagel D.H."/>
            <person name="McCann M.C."/>
            <person name="SanMiguel P."/>
            <person name="Myers A.M."/>
            <person name="Nettleton D."/>
            <person name="Nguyen J."/>
            <person name="Penning B.W."/>
            <person name="Ponnala L."/>
            <person name="Schneider K.L."/>
            <person name="Schwartz D.C."/>
            <person name="Sharma A."/>
            <person name="Soderlund C."/>
            <person name="Springer N.M."/>
            <person name="Sun Q."/>
            <person name="Wang H."/>
            <person name="Waterman M."/>
            <person name="Westerman R."/>
            <person name="Wolfgruber T.K."/>
            <person name="Yang L."/>
            <person name="Yu Y."/>
            <person name="Zhang L."/>
            <person name="Zhou S."/>
            <person name="Zhu Q."/>
            <person name="Bennetzen J.L."/>
            <person name="Dawe R.K."/>
            <person name="Jiang J."/>
            <person name="Jiang N."/>
            <person name="Presting G.G."/>
            <person name="Wessler S.R."/>
            <person name="Aluru S."/>
            <person name="Martienssen R.A."/>
            <person name="Clifton S.W."/>
            <person name="McCombie W.R."/>
            <person name="Wing R.A."/>
            <person name="Wilson R.K."/>
        </authorList>
    </citation>
    <scope>NUCLEOTIDE SEQUENCE [LARGE SCALE GENOMIC DNA]</scope>
    <source>
        <strain evidence="9">cv. B73</strain>
    </source>
</reference>
<organism evidence="8 9">
    <name type="scientific">Zea mays</name>
    <name type="common">Maize</name>
    <dbReference type="NCBI Taxonomy" id="4577"/>
    <lineage>
        <taxon>Eukaryota</taxon>
        <taxon>Viridiplantae</taxon>
        <taxon>Streptophyta</taxon>
        <taxon>Embryophyta</taxon>
        <taxon>Tracheophyta</taxon>
        <taxon>Spermatophyta</taxon>
        <taxon>Magnoliopsida</taxon>
        <taxon>Liliopsida</taxon>
        <taxon>Poales</taxon>
        <taxon>Poaceae</taxon>
        <taxon>PACMAD clade</taxon>
        <taxon>Panicoideae</taxon>
        <taxon>Andropogonodae</taxon>
        <taxon>Andropogoneae</taxon>
        <taxon>Tripsacinae</taxon>
        <taxon>Zea</taxon>
    </lineage>
</organism>
<dbReference type="GO" id="GO:0046983">
    <property type="term" value="F:protein dimerization activity"/>
    <property type="evidence" value="ECO:0007669"/>
    <property type="project" value="InterPro"/>
</dbReference>
<sequence>MGRGRGKVEVRRIENSVSRQVTFSKRRRGLAKKARELAVLCDADVALLVFSDKGRLHDFAAHGSMERILGRYERYLLCEDRDDVTQDYPEESQGNMSYDHIKLRSKLEAIKKSQRNLMGEQLESLTFREVQQLEHRIDSALRNVRSRKDHILLNSIQELRNKETFLMEQNGILEKEKAAVGASSSLHTTTSTAAASSTAAAAAALPNLNICPDDSDEPGMAAAAGIRLPWWMLQPSAVSQRQEQH</sequence>
<keyword evidence="5" id="KW-0539">Nucleus</keyword>
<feature type="domain" description="K-box" evidence="7">
    <location>
        <begin position="93"/>
        <end position="183"/>
    </location>
</feature>
<evidence type="ECO:0000256" key="1">
    <source>
        <dbReference type="ARBA" id="ARBA00004123"/>
    </source>
</evidence>